<name>A0A937F8A6_9BACT</name>
<dbReference type="RefSeq" id="WP_202243924.1">
    <property type="nucleotide sequence ID" value="NZ_JAESIY010000004.1"/>
</dbReference>
<feature type="transmembrane region" description="Helical" evidence="1">
    <location>
        <begin position="69"/>
        <end position="87"/>
    </location>
</feature>
<keyword evidence="1" id="KW-0812">Transmembrane</keyword>
<keyword evidence="1" id="KW-0472">Membrane</keyword>
<dbReference type="Proteomes" id="UP000659388">
    <property type="component" value="Unassembled WGS sequence"/>
</dbReference>
<reference evidence="2" key="1">
    <citation type="submission" date="2021-01" db="EMBL/GenBank/DDBJ databases">
        <title>Fulvivirga kasyanovii gen. nov., sp nov., a novel member of the phylum Bacteroidetes isolated from seawater in a mussel farm.</title>
        <authorList>
            <person name="Zhao L.-H."/>
            <person name="Wang Z.-J."/>
        </authorList>
    </citation>
    <scope>NUCLEOTIDE SEQUENCE</scope>
    <source>
        <strain evidence="2">2943</strain>
    </source>
</reference>
<evidence type="ECO:0000256" key="1">
    <source>
        <dbReference type="SAM" id="Phobius"/>
    </source>
</evidence>
<sequence length="168" mass="19848">MEDIYNFSFEHFLLFGAFIMLIAEFFNIYKWIYAPTEGFIFKIKSNNWMLVVFSVGIYVLPVLYYPIKIWNILFISFMAIFGLLLAWQKKVETYKVEPDGIRNLYSNKLLSKEVITAIRIESNELAIDTTKYLNDLVIKKKSLISPTWDELIKELQALYSPIDNKRFS</sequence>
<evidence type="ECO:0000313" key="2">
    <source>
        <dbReference type="EMBL" id="MBL3656130.1"/>
    </source>
</evidence>
<proteinExistence type="predicted"/>
<accession>A0A937F8A6</accession>
<protein>
    <submittedName>
        <fullName evidence="2">Uncharacterized protein</fullName>
    </submittedName>
</protein>
<dbReference type="AlphaFoldDB" id="A0A937F8A6"/>
<gene>
    <name evidence="2" type="ORF">JL102_08315</name>
</gene>
<feature type="transmembrane region" description="Helical" evidence="1">
    <location>
        <begin position="12"/>
        <end position="33"/>
    </location>
</feature>
<comment type="caution">
    <text evidence="2">The sequence shown here is derived from an EMBL/GenBank/DDBJ whole genome shotgun (WGS) entry which is preliminary data.</text>
</comment>
<evidence type="ECO:0000313" key="3">
    <source>
        <dbReference type="Proteomes" id="UP000659388"/>
    </source>
</evidence>
<keyword evidence="1" id="KW-1133">Transmembrane helix</keyword>
<keyword evidence="3" id="KW-1185">Reference proteome</keyword>
<dbReference type="EMBL" id="JAESIY010000004">
    <property type="protein sequence ID" value="MBL3656130.1"/>
    <property type="molecule type" value="Genomic_DNA"/>
</dbReference>
<organism evidence="2 3">
    <name type="scientific">Fulvivirga sediminis</name>
    <dbReference type="NCBI Taxonomy" id="2803949"/>
    <lineage>
        <taxon>Bacteria</taxon>
        <taxon>Pseudomonadati</taxon>
        <taxon>Bacteroidota</taxon>
        <taxon>Cytophagia</taxon>
        <taxon>Cytophagales</taxon>
        <taxon>Fulvivirgaceae</taxon>
        <taxon>Fulvivirga</taxon>
    </lineage>
</organism>
<feature type="transmembrane region" description="Helical" evidence="1">
    <location>
        <begin position="45"/>
        <end position="63"/>
    </location>
</feature>